<organism evidence="1 2">
    <name type="scientific">Rotaria magnacalcarata</name>
    <dbReference type="NCBI Taxonomy" id="392030"/>
    <lineage>
        <taxon>Eukaryota</taxon>
        <taxon>Metazoa</taxon>
        <taxon>Spiralia</taxon>
        <taxon>Gnathifera</taxon>
        <taxon>Rotifera</taxon>
        <taxon>Eurotatoria</taxon>
        <taxon>Bdelloidea</taxon>
        <taxon>Philodinida</taxon>
        <taxon>Philodinidae</taxon>
        <taxon>Rotaria</taxon>
    </lineage>
</organism>
<dbReference type="AlphaFoldDB" id="A0A8S2Z1X5"/>
<accession>A0A8S2Z1X5</accession>
<gene>
    <name evidence="1" type="ORF">BYL167_LOCUS39868</name>
</gene>
<sequence length="63" mass="7171">MMLAYTVDENDIKGSHMDLSRLTVTILNLINKAVEPSEQTNSPDERTAENIDRDKIQLVEILK</sequence>
<protein>
    <submittedName>
        <fullName evidence="1">Uncharacterized protein</fullName>
    </submittedName>
</protein>
<reference evidence="1" key="1">
    <citation type="submission" date="2021-02" db="EMBL/GenBank/DDBJ databases">
        <authorList>
            <person name="Nowell W R."/>
        </authorList>
    </citation>
    <scope>NUCLEOTIDE SEQUENCE</scope>
</reference>
<comment type="caution">
    <text evidence="1">The sequence shown here is derived from an EMBL/GenBank/DDBJ whole genome shotgun (WGS) entry which is preliminary data.</text>
</comment>
<evidence type="ECO:0000313" key="2">
    <source>
        <dbReference type="Proteomes" id="UP000681967"/>
    </source>
</evidence>
<name>A0A8S2Z1X5_9BILA</name>
<evidence type="ECO:0000313" key="1">
    <source>
        <dbReference type="EMBL" id="CAF4594808.1"/>
    </source>
</evidence>
<dbReference type="EMBL" id="CAJOBH010097079">
    <property type="protein sequence ID" value="CAF4594808.1"/>
    <property type="molecule type" value="Genomic_DNA"/>
</dbReference>
<feature type="non-terminal residue" evidence="1">
    <location>
        <position position="63"/>
    </location>
</feature>
<dbReference type="Proteomes" id="UP000681967">
    <property type="component" value="Unassembled WGS sequence"/>
</dbReference>
<proteinExistence type="predicted"/>